<sequence>MPAEVKVKKSSKANKEKLVKKSKVAKKEEALPLDEISGFKILPVEMPASSVSPSVTHYFYFKKHNVRQDNPLTPEDRTLFLLNLPTDTTESHIKHLFRHIGKVERVSFNMTERQMEEKLMELQQNESTEPVSKKKGKKNSKEAPSKEVEPICTLLPLGSFAHVVFLEELGVTKAMNMSKKKRVWDLPETPKEKLLVGLEKYEYMYQRTRMDPEALQAQIDDFMKKFSEAQHEAAQAEAALYNVPDEDGFITVTRKGRRNNNTDGKISVTAIKAEEAQNLKPKKKELVDFYRFQMREAKRDKLVELRKKFEDDKKKIQQLKTARRFLPY</sequence>
<dbReference type="Gene3D" id="6.10.250.1770">
    <property type="match status" value="1"/>
</dbReference>
<gene>
    <name evidence="6" type="ORF">K7432_001445</name>
</gene>
<proteinExistence type="inferred from homology"/>
<dbReference type="Proteomes" id="UP001479436">
    <property type="component" value="Unassembled WGS sequence"/>
</dbReference>
<dbReference type="EMBL" id="JASJQH010000032">
    <property type="protein sequence ID" value="KAK9768151.1"/>
    <property type="molecule type" value="Genomic_DNA"/>
</dbReference>
<keyword evidence="7" id="KW-1185">Reference proteome</keyword>
<comment type="caution">
    <text evidence="6">The sequence shown here is derived from an EMBL/GenBank/DDBJ whole genome shotgun (WGS) entry which is preliminary data.</text>
</comment>
<organism evidence="6 7">
    <name type="scientific">Basidiobolus ranarum</name>
    <dbReference type="NCBI Taxonomy" id="34480"/>
    <lineage>
        <taxon>Eukaryota</taxon>
        <taxon>Fungi</taxon>
        <taxon>Fungi incertae sedis</taxon>
        <taxon>Zoopagomycota</taxon>
        <taxon>Entomophthoromycotina</taxon>
        <taxon>Basidiobolomycetes</taxon>
        <taxon>Basidiobolales</taxon>
        <taxon>Basidiobolaceae</taxon>
        <taxon>Basidiobolus</taxon>
    </lineage>
</organism>
<evidence type="ECO:0000313" key="6">
    <source>
        <dbReference type="EMBL" id="KAK9768151.1"/>
    </source>
</evidence>
<dbReference type="SUPFAM" id="SSF54928">
    <property type="entry name" value="RNA-binding domain, RBD"/>
    <property type="match status" value="1"/>
</dbReference>
<feature type="domain" description="Ribosomal RNA-processing protein 7 C-terminal" evidence="4">
    <location>
        <begin position="207"/>
        <end position="328"/>
    </location>
</feature>
<feature type="domain" description="Rrp7 RRM-like N-terminal" evidence="5">
    <location>
        <begin position="35"/>
        <end position="186"/>
    </location>
</feature>
<reference evidence="6 7" key="1">
    <citation type="submission" date="2023-04" db="EMBL/GenBank/DDBJ databases">
        <title>Genome of Basidiobolus ranarum AG-B5.</title>
        <authorList>
            <person name="Stajich J.E."/>
            <person name="Carter-House D."/>
            <person name="Gryganskyi A."/>
        </authorList>
    </citation>
    <scope>NUCLEOTIDE SEQUENCE [LARGE SCALE GENOMIC DNA]</scope>
    <source>
        <strain evidence="6 7">AG-B5</strain>
    </source>
</reference>
<evidence type="ECO:0000256" key="3">
    <source>
        <dbReference type="SAM" id="MobiDB-lite"/>
    </source>
</evidence>
<name>A0ABR2X323_9FUNG</name>
<dbReference type="InterPro" id="IPR040447">
    <property type="entry name" value="RRM_Rrp7"/>
</dbReference>
<dbReference type="InterPro" id="IPR040446">
    <property type="entry name" value="RRP7"/>
</dbReference>
<dbReference type="InterPro" id="IPR035979">
    <property type="entry name" value="RBD_domain_sf"/>
</dbReference>
<keyword evidence="2" id="KW-0175">Coiled coil</keyword>
<dbReference type="PANTHER" id="PTHR13191">
    <property type="entry name" value="RIBOSOMAL RNA PROCESSING PROTEIN 7-RELATED"/>
    <property type="match status" value="1"/>
</dbReference>
<feature type="region of interest" description="Disordered" evidence="3">
    <location>
        <begin position="120"/>
        <end position="147"/>
    </location>
</feature>
<comment type="similarity">
    <text evidence="1">Belongs to the RRP7 family.</text>
</comment>
<dbReference type="InterPro" id="IPR024326">
    <property type="entry name" value="RRP7_C"/>
</dbReference>
<dbReference type="InterPro" id="IPR012677">
    <property type="entry name" value="Nucleotide-bd_a/b_plait_sf"/>
</dbReference>
<accession>A0ABR2X323</accession>
<dbReference type="Gene3D" id="3.30.70.330">
    <property type="match status" value="1"/>
</dbReference>
<dbReference type="Pfam" id="PF12923">
    <property type="entry name" value="RRP7"/>
    <property type="match status" value="1"/>
</dbReference>
<evidence type="ECO:0000256" key="2">
    <source>
        <dbReference type="SAM" id="Coils"/>
    </source>
</evidence>
<evidence type="ECO:0000259" key="5">
    <source>
        <dbReference type="Pfam" id="PF17799"/>
    </source>
</evidence>
<evidence type="ECO:0000259" key="4">
    <source>
        <dbReference type="Pfam" id="PF12923"/>
    </source>
</evidence>
<dbReference type="Pfam" id="PF17799">
    <property type="entry name" value="RRM_Rrp7"/>
    <property type="match status" value="1"/>
</dbReference>
<feature type="coiled-coil region" evidence="2">
    <location>
        <begin position="295"/>
        <end position="322"/>
    </location>
</feature>
<evidence type="ECO:0000313" key="7">
    <source>
        <dbReference type="Proteomes" id="UP001479436"/>
    </source>
</evidence>
<protein>
    <recommendedName>
        <fullName evidence="8">Ribosomal RNA-processing protein 7 C-terminal domain-containing protein</fullName>
    </recommendedName>
</protein>
<evidence type="ECO:0008006" key="8">
    <source>
        <dbReference type="Google" id="ProtNLM"/>
    </source>
</evidence>
<dbReference type="CDD" id="cd12293">
    <property type="entry name" value="dRRM_Rrp7p"/>
    <property type="match status" value="1"/>
</dbReference>
<dbReference type="PANTHER" id="PTHR13191:SF0">
    <property type="entry name" value="RIBOSOMAL RNA-PROCESSING PROTEIN 7 HOMOLOG A-RELATED"/>
    <property type="match status" value="1"/>
</dbReference>
<evidence type="ECO:0000256" key="1">
    <source>
        <dbReference type="ARBA" id="ARBA00006110"/>
    </source>
</evidence>
<dbReference type="CDD" id="cd12951">
    <property type="entry name" value="RRP7_Rrp7A"/>
    <property type="match status" value="1"/>
</dbReference>